<name>A0A2H0V6B7_9BACT</name>
<dbReference type="Proteomes" id="UP000229901">
    <property type="component" value="Unassembled WGS sequence"/>
</dbReference>
<gene>
    <name evidence="1" type="ORF">COT97_00500</name>
</gene>
<dbReference type="InterPro" id="IPR018680">
    <property type="entry name" value="DUF2164"/>
</dbReference>
<comment type="caution">
    <text evidence="1">The sequence shown here is derived from an EMBL/GenBank/DDBJ whole genome shotgun (WGS) entry which is preliminary data.</text>
</comment>
<protein>
    <submittedName>
        <fullName evidence="1">DUF2164 domain-containing protein</fullName>
    </submittedName>
</protein>
<evidence type="ECO:0000313" key="2">
    <source>
        <dbReference type="Proteomes" id="UP000229901"/>
    </source>
</evidence>
<dbReference type="AlphaFoldDB" id="A0A2H0V6B7"/>
<organism evidence="1 2">
    <name type="scientific">Candidatus Falkowbacteria bacterium CG10_big_fil_rev_8_21_14_0_10_39_11</name>
    <dbReference type="NCBI Taxonomy" id="1974565"/>
    <lineage>
        <taxon>Bacteria</taxon>
        <taxon>Candidatus Falkowiibacteriota</taxon>
    </lineage>
</organism>
<dbReference type="EMBL" id="PFAP01000002">
    <property type="protein sequence ID" value="PIR94618.1"/>
    <property type="molecule type" value="Genomic_DNA"/>
</dbReference>
<evidence type="ECO:0000313" key="1">
    <source>
        <dbReference type="EMBL" id="PIR94618.1"/>
    </source>
</evidence>
<dbReference type="Pfam" id="PF09932">
    <property type="entry name" value="DUF2164"/>
    <property type="match status" value="1"/>
</dbReference>
<reference evidence="2" key="1">
    <citation type="submission" date="2017-09" db="EMBL/GenBank/DDBJ databases">
        <title>Depth-based differentiation of microbial function through sediment-hosted aquifers and enrichment of novel symbionts in the deep terrestrial subsurface.</title>
        <authorList>
            <person name="Probst A.J."/>
            <person name="Ladd B."/>
            <person name="Jarett J.K."/>
            <person name="Geller-Mcgrath D.E."/>
            <person name="Sieber C.M.K."/>
            <person name="Emerson J.B."/>
            <person name="Anantharaman K."/>
            <person name="Thomas B.C."/>
            <person name="Malmstrom R."/>
            <person name="Stieglmeier M."/>
            <person name="Klingl A."/>
            <person name="Woyke T."/>
            <person name="Ryan C.M."/>
            <person name="Banfield J.F."/>
        </authorList>
    </citation>
    <scope>NUCLEOTIDE SEQUENCE [LARGE SCALE GENOMIC DNA]</scope>
</reference>
<sequence>MKKTKRKWDVLSKDRRRTCINEIITFFYKSRDEEIGMIAAEEILDYFLEHISGHVYNRAIRDCQELLKKRFDDFELDLDLLINK</sequence>
<proteinExistence type="predicted"/>
<accession>A0A2H0V6B7</accession>